<evidence type="ECO:0000256" key="2">
    <source>
        <dbReference type="ARBA" id="ARBA00023002"/>
    </source>
</evidence>
<dbReference type="Gene3D" id="3.40.50.720">
    <property type="entry name" value="NAD(P)-binding Rossmann-like Domain"/>
    <property type="match status" value="1"/>
</dbReference>
<dbReference type="SMART" id="SM01007">
    <property type="entry name" value="Aldolase_II"/>
    <property type="match status" value="1"/>
</dbReference>
<feature type="non-terminal residue" evidence="4">
    <location>
        <position position="1"/>
    </location>
</feature>
<dbReference type="PANTHER" id="PTHR43669:SF8">
    <property type="entry name" value="SHORT-CHAIN TYPE DEHYDROGENASE_REDUCTASE-RELATED"/>
    <property type="match status" value="1"/>
</dbReference>
<comment type="similarity">
    <text evidence="1">Belongs to the short-chain dehydrogenases/reductases (SDR) family.</text>
</comment>
<dbReference type="GO" id="GO:0016491">
    <property type="term" value="F:oxidoreductase activity"/>
    <property type="evidence" value="ECO:0007669"/>
    <property type="project" value="UniProtKB-KW"/>
</dbReference>
<dbReference type="InterPro" id="IPR002347">
    <property type="entry name" value="SDR_fam"/>
</dbReference>
<organism evidence="4">
    <name type="scientific">marine metagenome</name>
    <dbReference type="NCBI Taxonomy" id="408172"/>
    <lineage>
        <taxon>unclassified sequences</taxon>
        <taxon>metagenomes</taxon>
        <taxon>ecological metagenomes</taxon>
    </lineage>
</organism>
<dbReference type="SUPFAM" id="SSF53639">
    <property type="entry name" value="AraD/HMP-PK domain-like"/>
    <property type="match status" value="1"/>
</dbReference>
<evidence type="ECO:0000256" key="1">
    <source>
        <dbReference type="ARBA" id="ARBA00006484"/>
    </source>
</evidence>
<evidence type="ECO:0000259" key="3">
    <source>
        <dbReference type="SMART" id="SM01007"/>
    </source>
</evidence>
<dbReference type="InterPro" id="IPR036291">
    <property type="entry name" value="NAD(P)-bd_dom_sf"/>
</dbReference>
<dbReference type="AlphaFoldDB" id="A0A381X8E8"/>
<protein>
    <recommendedName>
        <fullName evidence="3">Class II aldolase/adducin N-terminal domain-containing protein</fullName>
    </recommendedName>
</protein>
<dbReference type="Pfam" id="PF00596">
    <property type="entry name" value="Aldolase_II"/>
    <property type="match status" value="1"/>
</dbReference>
<dbReference type="Gene3D" id="3.40.225.10">
    <property type="entry name" value="Class II aldolase/adducin N-terminal domain"/>
    <property type="match status" value="1"/>
</dbReference>
<dbReference type="Pfam" id="PF00106">
    <property type="entry name" value="adh_short"/>
    <property type="match status" value="1"/>
</dbReference>
<dbReference type="InterPro" id="IPR001303">
    <property type="entry name" value="Aldolase_II/adducin_N"/>
</dbReference>
<dbReference type="NCBIfam" id="NF006194">
    <property type="entry name" value="PRK08324.2-2"/>
    <property type="match status" value="1"/>
</dbReference>
<dbReference type="PANTHER" id="PTHR43669">
    <property type="entry name" value="5-KETO-D-GLUCONATE 5-REDUCTASE"/>
    <property type="match status" value="1"/>
</dbReference>
<name>A0A381X8E8_9ZZZZ</name>
<dbReference type="EMBL" id="UINC01014116">
    <property type="protein sequence ID" value="SVA60447.1"/>
    <property type="molecule type" value="Genomic_DNA"/>
</dbReference>
<proteinExistence type="inferred from homology"/>
<sequence length="673" mass="73152">VKNRWSDTDASEFVERYRAIRGEEFALRAYTSRLIGAEPSLVLHGGGNTSIKGTVQNLFGEHVPALFIKASGHDLASMTPQDYVAVDLAYLKRLCGIDDLSDEEMVSELRTHLFDHRAPTPSIETPVHAFLPGRVVDHTHADAILALTNQPQGEQHVRAALGDDIIVLPYIRPGFQLAKQVASAIAAAPQAQAMVWMHHGIIVCGESPRESYERMIDLVSRAEAYLKKSATLSLPRVRETSMEVACQRLSTVAPLIRGRLARTTGDPDRPYRRMVLRPLLTPDILAFLDTEGARNLALSPPLTSDHLIRTKILPAWVDEPAYDDETLLANQIDASLKRYAEDYQSYLERHAHRMPAGMTPFEPYPNVVVFPGMGVLCAGKDAGPAVIAHDIMTQTLAAKGLIAAMGSRYQAPAEEHLFDMEYRPLQHAKLARENRPTLAGRIALVTGAAGAIGSGISARLLSEGAHVVVTDLPGDSLDRFAESLTQQFPDRVFPLGLDVADPGSVATGFEQVNRAWGGVDIVVINAGLAHVSPLETINLEKFRDLERVNTDGTLLLLREAATNMNLQGTGGDIVLVSTKNVFAPGAGFGAYSATKAAAHQLARVASQEFASHDIRVNMVAPDAVFSHGERASGLWAEVGPDRMRSRGLDPAGLEAYYRDRNLLKAQITAEHVG</sequence>
<reference evidence="4" key="1">
    <citation type="submission" date="2018-05" db="EMBL/GenBank/DDBJ databases">
        <authorList>
            <person name="Lanie J.A."/>
            <person name="Ng W.-L."/>
            <person name="Kazmierczak K.M."/>
            <person name="Andrzejewski T.M."/>
            <person name="Davidsen T.M."/>
            <person name="Wayne K.J."/>
            <person name="Tettelin H."/>
            <person name="Glass J.I."/>
            <person name="Rusch D."/>
            <person name="Podicherti R."/>
            <person name="Tsui H.-C.T."/>
            <person name="Winkler M.E."/>
        </authorList>
    </citation>
    <scope>NUCLEOTIDE SEQUENCE</scope>
</reference>
<feature type="non-terminal residue" evidence="4">
    <location>
        <position position="673"/>
    </location>
</feature>
<dbReference type="SUPFAM" id="SSF51735">
    <property type="entry name" value="NAD(P)-binding Rossmann-fold domains"/>
    <property type="match status" value="1"/>
</dbReference>
<gene>
    <name evidence="4" type="ORF">METZ01_LOCUS113301</name>
</gene>
<feature type="domain" description="Class II aldolase/adducin N-terminal" evidence="3">
    <location>
        <begin position="27"/>
        <end position="226"/>
    </location>
</feature>
<accession>A0A381X8E8</accession>
<evidence type="ECO:0000313" key="4">
    <source>
        <dbReference type="EMBL" id="SVA60447.1"/>
    </source>
</evidence>
<dbReference type="PRINTS" id="PR00081">
    <property type="entry name" value="GDHRDH"/>
</dbReference>
<dbReference type="InterPro" id="IPR036409">
    <property type="entry name" value="Aldolase_II/adducin_N_sf"/>
</dbReference>
<keyword evidence="2" id="KW-0560">Oxidoreductase</keyword>